<gene>
    <name evidence="1" type="ORF">HMPREF0004_1982</name>
</gene>
<accession>D4X935</accession>
<name>D4X935_9BURK</name>
<dbReference type="HOGENOM" id="CLU_3228138_0_0_4"/>
<proteinExistence type="predicted"/>
<reference evidence="2" key="1">
    <citation type="submission" date="2010-03" db="EMBL/GenBank/DDBJ databases">
        <title>Complete sequence of Mobiluncus curtisii ATCC 43063.</title>
        <authorList>
            <person name="Muzny D."/>
            <person name="Qin X."/>
            <person name="Deng J."/>
            <person name="Jiang H."/>
            <person name="Liu Y."/>
            <person name="Qu J."/>
            <person name="Song X.-Z."/>
            <person name="Zhang L."/>
            <person name="Thornton R."/>
            <person name="Coyle M."/>
            <person name="Francisco L."/>
            <person name="Jackson L."/>
            <person name="Javaid M."/>
            <person name="Korchina V."/>
            <person name="Kovar C."/>
            <person name="Mata R."/>
            <person name="Mathew T."/>
            <person name="Ngo R."/>
            <person name="Nguyen L."/>
            <person name="Nguyen N."/>
            <person name="Okwuonu G."/>
            <person name="Ongeri F."/>
            <person name="Pham C."/>
            <person name="Simmons D."/>
            <person name="Wilczek-Boney K."/>
            <person name="Hale W."/>
            <person name="Jakkamsetti A."/>
            <person name="Pham P."/>
            <person name="Ruth R."/>
            <person name="San Lucas F."/>
            <person name="Warren J."/>
            <person name="Zhang J."/>
            <person name="Zhao Z."/>
            <person name="Zhou C."/>
            <person name="Zhu D."/>
            <person name="Lee S."/>
            <person name="Bess C."/>
            <person name="Blankenburg K."/>
            <person name="Forbes L."/>
            <person name="Fu Q."/>
            <person name="Gubbala S."/>
            <person name="Hirani K."/>
            <person name="Jayaseelan J.C."/>
            <person name="Lara F."/>
            <person name="Munidasa M."/>
            <person name="Palculict T."/>
            <person name="Patil S."/>
            <person name="Pu L.-L."/>
            <person name="Saada N."/>
            <person name="Tang L."/>
            <person name="Weissenberger G."/>
            <person name="Zhu Y."/>
            <person name="Hemphill L."/>
            <person name="Shang Y."/>
            <person name="Youmans B."/>
            <person name="Ayvaz T."/>
            <person name="Ross M."/>
            <person name="Santibanez J."/>
            <person name="Aqrawi P."/>
            <person name="Gross S."/>
            <person name="Joshi V."/>
            <person name="Fowler G."/>
            <person name="Nazareth L."/>
            <person name="Reid J."/>
            <person name="Worley K."/>
            <person name="Petrosino J."/>
            <person name="Highlander S."/>
            <person name="Gibbs R."/>
            <person name="Gibbs R."/>
        </authorList>
    </citation>
    <scope>NUCLEOTIDE SEQUENCE [LARGE SCALE GENOMIC DNA]</scope>
    <source>
        <strain evidence="2">ATCC 43553</strain>
    </source>
</reference>
<dbReference type="EMBL" id="ADMS01000046">
    <property type="protein sequence ID" value="EFF76665.1"/>
    <property type="molecule type" value="Genomic_DNA"/>
</dbReference>
<evidence type="ECO:0000313" key="2">
    <source>
        <dbReference type="Proteomes" id="UP000004510"/>
    </source>
</evidence>
<sequence length="43" mass="4578">MALAARGGPRLNLQESRSDVVSGNFLGRRNVYDFVPTATAGGR</sequence>
<dbReference type="Proteomes" id="UP000004510">
    <property type="component" value="Unassembled WGS sequence"/>
</dbReference>
<evidence type="ECO:0000313" key="1">
    <source>
        <dbReference type="EMBL" id="EFF76665.1"/>
    </source>
</evidence>
<protein>
    <submittedName>
        <fullName evidence="1">Uncharacterized protein</fullName>
    </submittedName>
</protein>
<comment type="caution">
    <text evidence="1">The sequence shown here is derived from an EMBL/GenBank/DDBJ whole genome shotgun (WGS) entry which is preliminary data.</text>
</comment>
<dbReference type="AlphaFoldDB" id="D4X935"/>
<dbReference type="PATRIC" id="fig|742159.3.peg.2898"/>
<organism evidence="1 2">
    <name type="scientific">Achromobacter piechaudii ATCC 43553</name>
    <dbReference type="NCBI Taxonomy" id="742159"/>
    <lineage>
        <taxon>Bacteria</taxon>
        <taxon>Pseudomonadati</taxon>
        <taxon>Pseudomonadota</taxon>
        <taxon>Betaproteobacteria</taxon>
        <taxon>Burkholderiales</taxon>
        <taxon>Alcaligenaceae</taxon>
        <taxon>Achromobacter</taxon>
    </lineage>
</organism>